<dbReference type="EMBL" id="CP002382">
    <property type="protein sequence ID" value="AEP09242.1"/>
    <property type="molecule type" value="Genomic_DNA"/>
</dbReference>
<dbReference type="CDD" id="cd02440">
    <property type="entry name" value="AdoMet_MTases"/>
    <property type="match status" value="1"/>
</dbReference>
<keyword evidence="2" id="KW-0808">Transferase</keyword>
<dbReference type="Pfam" id="PF13649">
    <property type="entry name" value="Methyltransf_25"/>
    <property type="match status" value="1"/>
</dbReference>
<dbReference type="eggNOG" id="COG2226">
    <property type="taxonomic scope" value="Bacteria"/>
</dbReference>
<gene>
    <name evidence="2" type="ordered locus">MICA_909</name>
</gene>
<sequence>MTNFFTAEISKSYDERNSRVAAVADNMHFLIRLLLKDLPINARILCVGVGTGAEILSLARLYPEWSFVGIDPSIEMLDVCRQNLKNAGLSHRCELIQGYIQDIVGREQFDAVLSILVGHFIARDERTAFYTGMQQQLKPGGYLINTEISFDLNSAEFPDMLHAWQALQMQMGGTEDSIKNIPNLLKNILCVISPAETEDMLRISGIPRPVRFFQSFMISGWFGVKA</sequence>
<dbReference type="GO" id="GO:0008168">
    <property type="term" value="F:methyltransferase activity"/>
    <property type="evidence" value="ECO:0007669"/>
    <property type="project" value="UniProtKB-KW"/>
</dbReference>
<dbReference type="PANTHER" id="PTHR43667:SF2">
    <property type="entry name" value="FATTY ACID C-METHYL TRANSFERASE"/>
    <property type="match status" value="1"/>
</dbReference>
<dbReference type="KEGG" id="mai:MICA_909"/>
<dbReference type="SUPFAM" id="SSF53335">
    <property type="entry name" value="S-adenosyl-L-methionine-dependent methyltransferases"/>
    <property type="match status" value="1"/>
</dbReference>
<dbReference type="InterPro" id="IPR029063">
    <property type="entry name" value="SAM-dependent_MTases_sf"/>
</dbReference>
<feature type="domain" description="Methyltransferase" evidence="1">
    <location>
        <begin position="44"/>
        <end position="141"/>
    </location>
</feature>
<dbReference type="GO" id="GO:0032259">
    <property type="term" value="P:methylation"/>
    <property type="evidence" value="ECO:0007669"/>
    <property type="project" value="UniProtKB-KW"/>
</dbReference>
<dbReference type="HOGENOM" id="CLU_081790_0_0_5"/>
<reference evidence="2 3" key="1">
    <citation type="journal article" date="2011" name="BMC Genomics">
        <title>Genomic insights into an obligate epibiotic bacterial predator: Micavibrio aeruginosavorus ARL-13.</title>
        <authorList>
            <person name="Wang Z."/>
            <person name="Kadouri D."/>
            <person name="Wu M."/>
        </authorList>
    </citation>
    <scope>NUCLEOTIDE SEQUENCE [LARGE SCALE GENOMIC DNA]</scope>
    <source>
        <strain evidence="2 3">ARL-13</strain>
    </source>
</reference>
<dbReference type="RefSeq" id="WP_014102465.1">
    <property type="nucleotide sequence ID" value="NC_016026.1"/>
</dbReference>
<organism evidence="2 3">
    <name type="scientific">Micavibrio aeruginosavorus (strain ARL-13)</name>
    <dbReference type="NCBI Taxonomy" id="856793"/>
    <lineage>
        <taxon>Bacteria</taxon>
        <taxon>Pseudomonadati</taxon>
        <taxon>Bdellovibrionota</taxon>
        <taxon>Bdellovibrionia</taxon>
        <taxon>Bdellovibrionales</taxon>
        <taxon>Pseudobdellovibrionaceae</taxon>
        <taxon>Micavibrio</taxon>
    </lineage>
</organism>
<dbReference type="Gene3D" id="3.40.50.150">
    <property type="entry name" value="Vaccinia Virus protein VP39"/>
    <property type="match status" value="1"/>
</dbReference>
<dbReference type="AlphaFoldDB" id="G2KSF8"/>
<dbReference type="InterPro" id="IPR041698">
    <property type="entry name" value="Methyltransf_25"/>
</dbReference>
<keyword evidence="2" id="KW-0489">Methyltransferase</keyword>
<name>G2KSF8_MICAA</name>
<keyword evidence="3" id="KW-1185">Reference proteome</keyword>
<proteinExistence type="predicted"/>
<dbReference type="Proteomes" id="UP000009286">
    <property type="component" value="Chromosome"/>
</dbReference>
<protein>
    <submittedName>
        <fullName evidence="2">Methyltransferase domain protein</fullName>
    </submittedName>
</protein>
<evidence type="ECO:0000313" key="2">
    <source>
        <dbReference type="EMBL" id="AEP09242.1"/>
    </source>
</evidence>
<evidence type="ECO:0000313" key="3">
    <source>
        <dbReference type="Proteomes" id="UP000009286"/>
    </source>
</evidence>
<dbReference type="InterPro" id="IPR050723">
    <property type="entry name" value="CFA/CMAS"/>
</dbReference>
<evidence type="ECO:0000259" key="1">
    <source>
        <dbReference type="Pfam" id="PF13649"/>
    </source>
</evidence>
<dbReference type="PANTHER" id="PTHR43667">
    <property type="entry name" value="CYCLOPROPANE-FATTY-ACYL-PHOSPHOLIPID SYNTHASE"/>
    <property type="match status" value="1"/>
</dbReference>
<accession>G2KSF8</accession>